<accession>M0CHY3</accession>
<keyword evidence="2" id="KW-0964">Secreted</keyword>
<name>M0CHY3_9EURY</name>
<dbReference type="InterPro" id="IPR036465">
    <property type="entry name" value="vWFA_dom_sf"/>
</dbReference>
<evidence type="ECO:0000256" key="1">
    <source>
        <dbReference type="ARBA" id="ARBA00004613"/>
    </source>
</evidence>
<dbReference type="Gene3D" id="3.40.50.410">
    <property type="entry name" value="von Willebrand factor, type A domain"/>
    <property type="match status" value="1"/>
</dbReference>
<comment type="subcellular location">
    <subcellularLocation>
        <location evidence="1">Secreted</location>
    </subcellularLocation>
</comment>
<feature type="compositionally biased region" description="Gly residues" evidence="5">
    <location>
        <begin position="38"/>
        <end position="51"/>
    </location>
</feature>
<dbReference type="CDD" id="cd00198">
    <property type="entry name" value="vWFA"/>
    <property type="match status" value="1"/>
</dbReference>
<feature type="region of interest" description="Disordered" evidence="5">
    <location>
        <begin position="1427"/>
        <end position="1452"/>
    </location>
</feature>
<evidence type="ECO:0000313" key="8">
    <source>
        <dbReference type="Proteomes" id="UP000011657"/>
    </source>
</evidence>
<feature type="domain" description="VWFA" evidence="6">
    <location>
        <begin position="521"/>
        <end position="684"/>
    </location>
</feature>
<dbReference type="RefSeq" id="WP_008893223.1">
    <property type="nucleotide sequence ID" value="NZ_AOIS01000016.1"/>
</dbReference>
<keyword evidence="8" id="KW-1185">Reference proteome</keyword>
<dbReference type="eggNOG" id="arCOG07561">
    <property type="taxonomic scope" value="Archaea"/>
</dbReference>
<dbReference type="EMBL" id="AOIS01000016">
    <property type="protein sequence ID" value="ELZ21967.1"/>
    <property type="molecule type" value="Genomic_DNA"/>
</dbReference>
<evidence type="ECO:0000256" key="2">
    <source>
        <dbReference type="ARBA" id="ARBA00022525"/>
    </source>
</evidence>
<organism evidence="7 8">
    <name type="scientific">Haloterrigena salina JCM 13891</name>
    <dbReference type="NCBI Taxonomy" id="1227488"/>
    <lineage>
        <taxon>Archaea</taxon>
        <taxon>Methanobacteriati</taxon>
        <taxon>Methanobacteriota</taxon>
        <taxon>Stenosarchaea group</taxon>
        <taxon>Halobacteria</taxon>
        <taxon>Halobacteriales</taxon>
        <taxon>Natrialbaceae</taxon>
        <taxon>Haloterrigena</taxon>
    </lineage>
</organism>
<protein>
    <submittedName>
        <fullName evidence="7">von Willebrand factor A</fullName>
    </submittedName>
</protein>
<feature type="compositionally biased region" description="Acidic residues" evidence="5">
    <location>
        <begin position="834"/>
        <end position="846"/>
    </location>
</feature>
<dbReference type="InterPro" id="IPR002035">
    <property type="entry name" value="VWF_A"/>
</dbReference>
<keyword evidence="4" id="KW-0106">Calcium</keyword>
<dbReference type="Pfam" id="PF18884">
    <property type="entry name" value="TSP3_bac"/>
    <property type="match status" value="1"/>
</dbReference>
<dbReference type="PANTHER" id="PTHR24020">
    <property type="entry name" value="COLLAGEN ALPHA"/>
    <property type="match status" value="1"/>
</dbReference>
<evidence type="ECO:0000256" key="4">
    <source>
        <dbReference type="ARBA" id="ARBA00022837"/>
    </source>
</evidence>
<feature type="region of interest" description="Disordered" evidence="5">
    <location>
        <begin position="384"/>
        <end position="415"/>
    </location>
</feature>
<dbReference type="SUPFAM" id="SSF53300">
    <property type="entry name" value="vWA-like"/>
    <property type="match status" value="1"/>
</dbReference>
<proteinExistence type="predicted"/>
<comment type="caution">
    <text evidence="7">The sequence shown here is derived from an EMBL/GenBank/DDBJ whole genome shotgun (WGS) entry which is preliminary data.</text>
</comment>
<dbReference type="PATRIC" id="fig|1227488.3.peg.881"/>
<keyword evidence="3" id="KW-0732">Signal</keyword>
<gene>
    <name evidence="7" type="ORF">C477_04459</name>
</gene>
<reference evidence="7 8" key="1">
    <citation type="journal article" date="2014" name="PLoS Genet.">
        <title>Phylogenetically driven sequencing of extremely halophilic archaea reveals strategies for static and dynamic osmo-response.</title>
        <authorList>
            <person name="Becker E.A."/>
            <person name="Seitzer P.M."/>
            <person name="Tritt A."/>
            <person name="Larsen D."/>
            <person name="Krusor M."/>
            <person name="Yao A.I."/>
            <person name="Wu D."/>
            <person name="Madern D."/>
            <person name="Eisen J.A."/>
            <person name="Darling A.E."/>
            <person name="Facciotti M.T."/>
        </authorList>
    </citation>
    <scope>NUCLEOTIDE SEQUENCE [LARGE SCALE GENOMIC DNA]</scope>
    <source>
        <strain evidence="7 8">JCM 13891</strain>
    </source>
</reference>
<dbReference type="InterPro" id="IPR050525">
    <property type="entry name" value="ECM_Assembly_Org"/>
</dbReference>
<dbReference type="InterPro" id="IPR059100">
    <property type="entry name" value="TSP3_bac"/>
</dbReference>
<sequence>MMATSLIATPALASGPSATTATERSGAVEAHTGNTLGPNGGPPGRNGGGPPGHDRGDANVTVPTLEENTSVDAILNATYRLEELEIENETAAAVAVNDTVDAVNTLVGEYRRVRYADSRAAFDRLADAQRSLAVLKDEVDDDDEAIVDAISAELYAAGNASARLAVSDANAVVAANEGEFRNPGQRQKAESALRNAADGLERADRAVSDGASGNGKGKSKAKKSDRPVGPTDRAKALTHLENAWKHAERALDTVEANTEPSLSLSQGRPFERNGTVRVSIRAVLSDVRPYAYDNATVTVDGDADADAVSFAADEAAGTDAIGSTLVDLGADPENVTVTVTATAAHDADRTVEATHDIRIAEEDVVRERPDPDEYRTVEVGNESSGVSVAVGGDGLTDADVSITDETPATDDPYRAGPMVRIENERPIDDATVEIPVDENALDDGSNLSIVTWDPTSDEPWTPVETEIDRDAGVATAEVDHFSFFSVFRIEEWEDETSDTITLDGNETDGEIDNGSGIETADFVFVNDESGSMSGSPTHYAELAGKRFVGALTDSERAGRVGYASGATLDQPLTTDHDAVNSSLERLSASGGTNTRAGLRVGLNHLEEEGWENRSAVMILLSDGKSGTDPLPVAEDAADAGVEISTVGLGNNVNENELREIAAITGGDFYHVEREEDLPDTFERVAENQTGPDLQDTNGDGIPDLVAEMDLSMPTGGPGVVGEPLNLDPTALDTSGDGILDNETVDIEYRVFQEDNETKLHASVTYAEHHPARIDTTGDGLTDAEQLSDRTITYTDSRSDSLEFLSELEDADDIDDLDGLEGDVLATDTVHSDPLVDDSDGDGVTDAEEVRLGTDPESRDTTGDGISDFEGLNGDYDPTLFDIESPEITVTYATFNDPDADVELKDPVDVDWSNGNINFNDPVDASVRVSGSYEVEFTVTDSAGLDEARVVRDGDVEETVSLSGIHDDGDVKFDVGTVDTFTDAFAGSKVTVQADDRHETVEGVGTTEAAAVEVGGVWSAASDELRAQGVSDPRLERDLGTLQGMTTGAGESIDSLRALYNEPIETIAAVREIPGAIANFDEIIAAMPDAIESQQRSNNPHDPDTDPRLYESYRQGWYEGYIAWFVVESVVPAGEAGKALKSSKRVQKTVDKLDTSRVQRAAQLAGRASHTAKAPVRYGKLQFSRGLSAGTGLIRDAGQQALSRVQSTGQQYRVAKLLNRNDIDASEINSRSVDEQRQHGDFISRHGEDGVRVAADGGEELREIVVTGKLDAATTDRLSRAYERELIDEADLQRIGRGLDEGVIDQQAVETALGRISNIDADGNSVDRVRTANEINSEYGPDYQDPYAPGTLAVEYTTESQKQFVRVHGSDNQARAWMMREHEIEGLTADEIKTKFSLPEEPVYVSDVDVPKGTSVRTGTVAENFGGKRGATQFELQDRIDSENFHNRRELPQ</sequence>
<dbReference type="PANTHER" id="PTHR24020:SF20">
    <property type="entry name" value="PH DOMAIN-CONTAINING PROTEIN"/>
    <property type="match status" value="1"/>
</dbReference>
<evidence type="ECO:0000259" key="6">
    <source>
        <dbReference type="PROSITE" id="PS50234"/>
    </source>
</evidence>
<dbReference type="Proteomes" id="UP000011657">
    <property type="component" value="Unassembled WGS sequence"/>
</dbReference>
<evidence type="ECO:0000313" key="7">
    <source>
        <dbReference type="EMBL" id="ELZ21967.1"/>
    </source>
</evidence>
<feature type="region of interest" description="Disordered" evidence="5">
    <location>
        <begin position="827"/>
        <end position="870"/>
    </location>
</feature>
<dbReference type="Pfam" id="PF00092">
    <property type="entry name" value="VWA"/>
    <property type="match status" value="1"/>
</dbReference>
<feature type="compositionally biased region" description="Basic and acidic residues" evidence="5">
    <location>
        <begin position="847"/>
        <end position="861"/>
    </location>
</feature>
<evidence type="ECO:0000256" key="3">
    <source>
        <dbReference type="ARBA" id="ARBA00022729"/>
    </source>
</evidence>
<feature type="region of interest" description="Disordered" evidence="5">
    <location>
        <begin position="181"/>
        <end position="232"/>
    </location>
</feature>
<dbReference type="STRING" id="1227488.C477_04459"/>
<evidence type="ECO:0000256" key="5">
    <source>
        <dbReference type="SAM" id="MobiDB-lite"/>
    </source>
</evidence>
<dbReference type="PROSITE" id="PS50234">
    <property type="entry name" value="VWFA"/>
    <property type="match status" value="1"/>
</dbReference>
<dbReference type="eggNOG" id="arCOG02902">
    <property type="taxonomic scope" value="Archaea"/>
</dbReference>
<feature type="region of interest" description="Disordered" evidence="5">
    <location>
        <begin position="1"/>
        <end position="59"/>
    </location>
</feature>
<feature type="compositionally biased region" description="Basic and acidic residues" evidence="5">
    <location>
        <begin position="1435"/>
        <end position="1452"/>
    </location>
</feature>
<dbReference type="SMART" id="SM00327">
    <property type="entry name" value="VWA"/>
    <property type="match status" value="1"/>
</dbReference>